<evidence type="ECO:0000313" key="2">
    <source>
        <dbReference type="EMBL" id="TXC62121.1"/>
    </source>
</evidence>
<reference evidence="2 3" key="1">
    <citation type="submission" date="2019-08" db="EMBL/GenBank/DDBJ databases">
        <authorList>
            <person name="Khan S.A."/>
            <person name="Jeon C.O."/>
            <person name="Jeong S.E."/>
        </authorList>
    </citation>
    <scope>NUCLEOTIDE SEQUENCE [LARGE SCALE GENOMIC DNA]</scope>
    <source>
        <strain evidence="3">IMCC1728</strain>
    </source>
</reference>
<evidence type="ECO:0000313" key="3">
    <source>
        <dbReference type="Proteomes" id="UP000321832"/>
    </source>
</evidence>
<accession>A0A5C6TQ35</accession>
<gene>
    <name evidence="2" type="ORF">FSC37_22395</name>
</gene>
<keyword evidence="3" id="KW-1185">Reference proteome</keyword>
<evidence type="ECO:0000256" key="1">
    <source>
        <dbReference type="SAM" id="MobiDB-lite"/>
    </source>
</evidence>
<organism evidence="2 3">
    <name type="scientific">Piscinibacter aquaticus</name>
    <dbReference type="NCBI Taxonomy" id="392597"/>
    <lineage>
        <taxon>Bacteria</taxon>
        <taxon>Pseudomonadati</taxon>
        <taxon>Pseudomonadota</taxon>
        <taxon>Betaproteobacteria</taxon>
        <taxon>Burkholderiales</taxon>
        <taxon>Sphaerotilaceae</taxon>
        <taxon>Piscinibacter</taxon>
    </lineage>
</organism>
<feature type="region of interest" description="Disordered" evidence="1">
    <location>
        <begin position="72"/>
        <end position="94"/>
    </location>
</feature>
<sequence length="94" mass="10611">MAVALRYMRQNGRPGTVKHRRRGWIFHLGAALIAIRPIGKAATNEVDAKRYAKLRTDAAEMTADELGKALNKARKSYAPSRRRWSLRSGARPRP</sequence>
<comment type="caution">
    <text evidence="2">The sequence shown here is derived from an EMBL/GenBank/DDBJ whole genome shotgun (WGS) entry which is preliminary data.</text>
</comment>
<protein>
    <submittedName>
        <fullName evidence="2">Uncharacterized protein</fullName>
    </submittedName>
</protein>
<name>A0A5C6TQ35_9BURK</name>
<dbReference type="EMBL" id="VOPW01000002">
    <property type="protein sequence ID" value="TXC62121.1"/>
    <property type="molecule type" value="Genomic_DNA"/>
</dbReference>
<dbReference type="Proteomes" id="UP000321832">
    <property type="component" value="Unassembled WGS sequence"/>
</dbReference>
<proteinExistence type="predicted"/>
<dbReference type="AlphaFoldDB" id="A0A5C6TQ35"/>